<dbReference type="EMBL" id="KV429158">
    <property type="protein sequence ID" value="KZT63769.1"/>
    <property type="molecule type" value="Genomic_DNA"/>
</dbReference>
<proteinExistence type="predicted"/>
<sequence length="82" mass="9071">MSRTPAGRNSPNYCYLWPKSRSQNTVAQPRIASRITRPPLQTSSLSPKTRKILGTHPSDKMKLRVACVIHCPMAVGAFLVPP</sequence>
<gene>
    <name evidence="1" type="ORF">DAEQUDRAFT_88778</name>
</gene>
<protein>
    <submittedName>
        <fullName evidence="1">Uncharacterized protein</fullName>
    </submittedName>
</protein>
<evidence type="ECO:0000313" key="2">
    <source>
        <dbReference type="Proteomes" id="UP000076727"/>
    </source>
</evidence>
<keyword evidence="2" id="KW-1185">Reference proteome</keyword>
<name>A0A165KYT1_9APHY</name>
<evidence type="ECO:0000313" key="1">
    <source>
        <dbReference type="EMBL" id="KZT63769.1"/>
    </source>
</evidence>
<accession>A0A165KYT1</accession>
<dbReference type="AlphaFoldDB" id="A0A165KYT1"/>
<reference evidence="1 2" key="1">
    <citation type="journal article" date="2016" name="Mol. Biol. Evol.">
        <title>Comparative Genomics of Early-Diverging Mushroom-Forming Fungi Provides Insights into the Origins of Lignocellulose Decay Capabilities.</title>
        <authorList>
            <person name="Nagy L.G."/>
            <person name="Riley R."/>
            <person name="Tritt A."/>
            <person name="Adam C."/>
            <person name="Daum C."/>
            <person name="Floudas D."/>
            <person name="Sun H."/>
            <person name="Yadav J.S."/>
            <person name="Pangilinan J."/>
            <person name="Larsson K.H."/>
            <person name="Matsuura K."/>
            <person name="Barry K."/>
            <person name="Labutti K."/>
            <person name="Kuo R."/>
            <person name="Ohm R.A."/>
            <person name="Bhattacharya S.S."/>
            <person name="Shirouzu T."/>
            <person name="Yoshinaga Y."/>
            <person name="Martin F.M."/>
            <person name="Grigoriev I.V."/>
            <person name="Hibbett D.S."/>
        </authorList>
    </citation>
    <scope>NUCLEOTIDE SEQUENCE [LARGE SCALE GENOMIC DNA]</scope>
    <source>
        <strain evidence="1 2">L-15889</strain>
    </source>
</reference>
<organism evidence="1 2">
    <name type="scientific">Daedalea quercina L-15889</name>
    <dbReference type="NCBI Taxonomy" id="1314783"/>
    <lineage>
        <taxon>Eukaryota</taxon>
        <taxon>Fungi</taxon>
        <taxon>Dikarya</taxon>
        <taxon>Basidiomycota</taxon>
        <taxon>Agaricomycotina</taxon>
        <taxon>Agaricomycetes</taxon>
        <taxon>Polyporales</taxon>
        <taxon>Fomitopsis</taxon>
    </lineage>
</organism>
<dbReference type="Proteomes" id="UP000076727">
    <property type="component" value="Unassembled WGS sequence"/>
</dbReference>